<organism evidence="2">
    <name type="scientific">uncultured Desulfobacterium sp</name>
    <dbReference type="NCBI Taxonomy" id="201089"/>
    <lineage>
        <taxon>Bacteria</taxon>
        <taxon>Pseudomonadati</taxon>
        <taxon>Thermodesulfobacteriota</taxon>
        <taxon>Desulfobacteria</taxon>
        <taxon>Desulfobacterales</taxon>
        <taxon>Desulfobacteriaceae</taxon>
        <taxon>Desulfobacterium</taxon>
        <taxon>environmental samples</taxon>
    </lineage>
</organism>
<evidence type="ECO:0000313" key="2">
    <source>
        <dbReference type="EMBL" id="CBX29441.1"/>
    </source>
</evidence>
<reference evidence="2" key="1">
    <citation type="journal article" date="2011" name="Environ. Microbiol.">
        <title>Genomic insights into the metabolic potential of the polycyclic aromatic hydrocarbon degrading sulfate-reducing Deltaproteobacterium N47.</title>
        <authorList>
            <person name="Bergmann F."/>
            <person name="Selesi D."/>
            <person name="Weinmaier T."/>
            <person name="Tischler P."/>
            <person name="Rattei T."/>
            <person name="Meckenstock R.U."/>
        </authorList>
    </citation>
    <scope>NUCLEOTIDE SEQUENCE</scope>
</reference>
<accession>E1YFU7</accession>
<dbReference type="Gene3D" id="3.40.50.720">
    <property type="entry name" value="NAD(P)-binding Rossmann-like Domain"/>
    <property type="match status" value="1"/>
</dbReference>
<dbReference type="InterPro" id="IPR003781">
    <property type="entry name" value="CoA-bd"/>
</dbReference>
<dbReference type="SUPFAM" id="SSF51735">
    <property type="entry name" value="NAD(P)-binding Rossmann-fold domains"/>
    <property type="match status" value="1"/>
</dbReference>
<dbReference type="PANTHER" id="PTHR33303:SF2">
    <property type="entry name" value="COA-BINDING DOMAIN-CONTAINING PROTEIN"/>
    <property type="match status" value="1"/>
</dbReference>
<gene>
    <name evidence="2" type="ORF">N47_J04220</name>
</gene>
<evidence type="ECO:0000259" key="1">
    <source>
        <dbReference type="Pfam" id="PF13380"/>
    </source>
</evidence>
<dbReference type="InterPro" id="IPR036291">
    <property type="entry name" value="NAD(P)-bd_dom_sf"/>
</dbReference>
<sequence length="124" mass="13624">MTEKKETVVVLGASPKKERYSNQTVCLLAEYGHHVIPVNPAFDTIGGLPAAHKLSDIKDAIDTITLYISEKVSTSFKDDILALKPKRVVFNPGAENLPLREILDQKGIVTEEACTLVMLKTGQF</sequence>
<feature type="domain" description="CoA-binding" evidence="1">
    <location>
        <begin position="7"/>
        <end position="119"/>
    </location>
</feature>
<dbReference type="PANTHER" id="PTHR33303">
    <property type="entry name" value="CYTOPLASMIC PROTEIN-RELATED"/>
    <property type="match status" value="1"/>
</dbReference>
<dbReference type="EMBL" id="FR695872">
    <property type="protein sequence ID" value="CBX29441.1"/>
    <property type="molecule type" value="Genomic_DNA"/>
</dbReference>
<name>E1YFU7_9BACT</name>
<dbReference type="Pfam" id="PF13380">
    <property type="entry name" value="CoA_binding_2"/>
    <property type="match status" value="1"/>
</dbReference>
<proteinExistence type="predicted"/>
<dbReference type="AlphaFoldDB" id="E1YFU7"/>
<protein>
    <recommendedName>
        <fullName evidence="1">CoA-binding domain-containing protein</fullName>
    </recommendedName>
</protein>